<dbReference type="Pfam" id="PF03372">
    <property type="entry name" value="Exo_endo_phos"/>
    <property type="match status" value="1"/>
</dbReference>
<dbReference type="FunFam" id="2.160.20.10:FF:000001">
    <property type="entry name" value="Pectinesterase"/>
    <property type="match status" value="1"/>
</dbReference>
<evidence type="ECO:0000313" key="12">
    <source>
        <dbReference type="EnsemblPlants" id="cds.evm.model.02.2062"/>
    </source>
</evidence>
<dbReference type="GO" id="GO:0042545">
    <property type="term" value="P:cell wall modification"/>
    <property type="evidence" value="ECO:0007669"/>
    <property type="project" value="InterPro"/>
</dbReference>
<dbReference type="EnsemblPlants" id="evm.model.02.2062">
    <property type="protein sequence ID" value="cds.evm.model.02.2062"/>
    <property type="gene ID" value="evm.TU.02.2062"/>
</dbReference>
<evidence type="ECO:0000259" key="11">
    <source>
        <dbReference type="SMART" id="SM00856"/>
    </source>
</evidence>
<feature type="chain" id="PRO_5030872741" description="Pectinesterase inhibitor domain-containing protein" evidence="10">
    <location>
        <begin position="28"/>
        <end position="1614"/>
    </location>
</feature>
<dbReference type="GO" id="GO:0030599">
    <property type="term" value="F:pectinesterase activity"/>
    <property type="evidence" value="ECO:0007669"/>
    <property type="project" value="InterPro"/>
</dbReference>
<evidence type="ECO:0000256" key="9">
    <source>
        <dbReference type="SAM" id="MobiDB-lite"/>
    </source>
</evidence>
<dbReference type="Pfam" id="PF04043">
    <property type="entry name" value="PMEI"/>
    <property type="match status" value="1"/>
</dbReference>
<dbReference type="InterPro" id="IPR006501">
    <property type="entry name" value="Pectinesterase_inhib_dom"/>
</dbReference>
<dbReference type="InterPro" id="IPR025836">
    <property type="entry name" value="Zn_knuckle_CX2CX4HX4C"/>
</dbReference>
<keyword evidence="5" id="KW-0134">Cell wall</keyword>
<evidence type="ECO:0000256" key="1">
    <source>
        <dbReference type="ARBA" id="ARBA00004191"/>
    </source>
</evidence>
<feature type="signal peptide" evidence="10">
    <location>
        <begin position="1"/>
        <end position="27"/>
    </location>
</feature>
<organism evidence="12 13">
    <name type="scientific">Cannabis sativa</name>
    <name type="common">Hemp</name>
    <name type="synonym">Marijuana</name>
    <dbReference type="NCBI Taxonomy" id="3483"/>
    <lineage>
        <taxon>Eukaryota</taxon>
        <taxon>Viridiplantae</taxon>
        <taxon>Streptophyta</taxon>
        <taxon>Embryophyta</taxon>
        <taxon>Tracheophyta</taxon>
        <taxon>Spermatophyta</taxon>
        <taxon>Magnoliopsida</taxon>
        <taxon>eudicotyledons</taxon>
        <taxon>Gunneridae</taxon>
        <taxon>Pentapetalae</taxon>
        <taxon>rosids</taxon>
        <taxon>fabids</taxon>
        <taxon>Rosales</taxon>
        <taxon>Cannabaceae</taxon>
        <taxon>Cannabis</taxon>
    </lineage>
</organism>
<dbReference type="InterPro" id="IPR011050">
    <property type="entry name" value="Pectin_lyase_fold/virulence"/>
</dbReference>
<dbReference type="PROSITE" id="PS00503">
    <property type="entry name" value="PECTINESTERASE_2"/>
    <property type="match status" value="1"/>
</dbReference>
<evidence type="ECO:0000256" key="2">
    <source>
        <dbReference type="ARBA" id="ARBA00005184"/>
    </source>
</evidence>
<evidence type="ECO:0000256" key="6">
    <source>
        <dbReference type="ARBA" id="ARBA00022801"/>
    </source>
</evidence>
<dbReference type="CDD" id="cd15798">
    <property type="entry name" value="PMEI-like_3"/>
    <property type="match status" value="1"/>
</dbReference>
<dbReference type="InterPro" id="IPR005135">
    <property type="entry name" value="Endo/exonuclease/phosphatase"/>
</dbReference>
<dbReference type="Pfam" id="PF01095">
    <property type="entry name" value="Pectinesterase"/>
    <property type="match status" value="1"/>
</dbReference>
<feature type="region of interest" description="Disordered" evidence="9">
    <location>
        <begin position="729"/>
        <end position="751"/>
    </location>
</feature>
<evidence type="ECO:0000256" key="3">
    <source>
        <dbReference type="ARBA" id="ARBA00006027"/>
    </source>
</evidence>
<dbReference type="Gene3D" id="3.60.10.10">
    <property type="entry name" value="Endonuclease/exonuclease/phosphatase"/>
    <property type="match status" value="1"/>
</dbReference>
<dbReference type="InterPro" id="IPR036691">
    <property type="entry name" value="Endo/exonu/phosph_ase_sf"/>
</dbReference>
<keyword evidence="13" id="KW-1185">Reference proteome</keyword>
<dbReference type="PANTHER" id="PTHR31707">
    <property type="entry name" value="PECTINESTERASE"/>
    <property type="match status" value="1"/>
</dbReference>
<evidence type="ECO:0000256" key="7">
    <source>
        <dbReference type="ARBA" id="ARBA00023085"/>
    </source>
</evidence>
<protein>
    <recommendedName>
        <fullName evidence="11">Pectinesterase inhibitor domain-containing protein</fullName>
    </recommendedName>
</protein>
<dbReference type="Gene3D" id="1.20.140.40">
    <property type="entry name" value="Invertase/pectin methylesterase inhibitor family protein"/>
    <property type="match status" value="1"/>
</dbReference>
<dbReference type="Gramene" id="evm.model.02.2062">
    <property type="protein sequence ID" value="cds.evm.model.02.2062"/>
    <property type="gene ID" value="evm.TU.02.2062"/>
</dbReference>
<name>A0A803NW68_CANSA</name>
<dbReference type="Proteomes" id="UP000596661">
    <property type="component" value="Chromosome 2"/>
</dbReference>
<comment type="similarity">
    <text evidence="4">In the C-terminal section; belongs to the pectinesterase family.</text>
</comment>
<evidence type="ECO:0000256" key="5">
    <source>
        <dbReference type="ARBA" id="ARBA00022512"/>
    </source>
</evidence>
<reference evidence="12" key="1">
    <citation type="submission" date="2018-11" db="EMBL/GenBank/DDBJ databases">
        <authorList>
            <person name="Grassa J C."/>
        </authorList>
    </citation>
    <scope>NUCLEOTIDE SEQUENCE [LARGE SCALE GENOMIC DNA]</scope>
</reference>
<keyword evidence="5" id="KW-0964">Secreted</keyword>
<dbReference type="InterPro" id="IPR033131">
    <property type="entry name" value="Pectinesterase_Asp_AS"/>
</dbReference>
<evidence type="ECO:0000313" key="13">
    <source>
        <dbReference type="Proteomes" id="UP000596661"/>
    </source>
</evidence>
<dbReference type="SUPFAM" id="SSF101148">
    <property type="entry name" value="Plant invertase/pectin methylesterase inhibitor"/>
    <property type="match status" value="1"/>
</dbReference>
<dbReference type="Gene3D" id="2.160.20.10">
    <property type="entry name" value="Single-stranded right-handed beta-helix, Pectin lyase-like"/>
    <property type="match status" value="1"/>
</dbReference>
<dbReference type="InterPro" id="IPR000070">
    <property type="entry name" value="Pectinesterase_cat"/>
</dbReference>
<keyword evidence="10" id="KW-0732">Signal</keyword>
<keyword evidence="6" id="KW-0378">Hydrolase</keyword>
<accession>A0A803NW68</accession>
<reference evidence="12" key="2">
    <citation type="submission" date="2021-03" db="UniProtKB">
        <authorList>
            <consortium name="EnsemblPlants"/>
        </authorList>
    </citation>
    <scope>IDENTIFICATION</scope>
</reference>
<evidence type="ECO:0000256" key="10">
    <source>
        <dbReference type="SAM" id="SignalP"/>
    </source>
</evidence>
<evidence type="ECO:0000256" key="4">
    <source>
        <dbReference type="ARBA" id="ARBA00007786"/>
    </source>
</evidence>
<evidence type="ECO:0000256" key="8">
    <source>
        <dbReference type="PROSITE-ProRule" id="PRU10040"/>
    </source>
</evidence>
<dbReference type="InterPro" id="IPR035513">
    <property type="entry name" value="Invertase/methylesterase_inhib"/>
</dbReference>
<dbReference type="SUPFAM" id="SSF56219">
    <property type="entry name" value="DNase I-like"/>
    <property type="match status" value="1"/>
</dbReference>
<dbReference type="SUPFAM" id="SSF51126">
    <property type="entry name" value="Pectin lyase-like"/>
    <property type="match status" value="1"/>
</dbReference>
<dbReference type="UniPathway" id="UPA00545">
    <property type="reaction ID" value="UER00823"/>
</dbReference>
<dbReference type="EMBL" id="UZAU01000231">
    <property type="status" value="NOT_ANNOTATED_CDS"/>
    <property type="molecule type" value="Genomic_DNA"/>
</dbReference>
<comment type="similarity">
    <text evidence="3">In the N-terminal section; belongs to the PMEI family.</text>
</comment>
<feature type="active site" evidence="8">
    <location>
        <position position="1442"/>
    </location>
</feature>
<feature type="domain" description="Pectinesterase inhibitor" evidence="11">
    <location>
        <begin position="26"/>
        <end position="193"/>
    </location>
</feature>
<comment type="subcellular location">
    <subcellularLocation>
        <location evidence="1">Secreted</location>
        <location evidence="1">Cell wall</location>
    </subcellularLocation>
</comment>
<dbReference type="InterPro" id="IPR012334">
    <property type="entry name" value="Pectin_lyas_fold"/>
</dbReference>
<keyword evidence="7" id="KW-0063">Aspartyl esterase</keyword>
<dbReference type="GO" id="GO:0045490">
    <property type="term" value="P:pectin catabolic process"/>
    <property type="evidence" value="ECO:0007669"/>
    <property type="project" value="UniProtKB-UniPathway"/>
</dbReference>
<dbReference type="NCBIfam" id="TIGR01614">
    <property type="entry name" value="PME_inhib"/>
    <property type="match status" value="1"/>
</dbReference>
<proteinExistence type="inferred from homology"/>
<sequence length="1614" mass="180610">MTLPLIIFIKPSLYLFLFITSTATATATSPLDPNCNSSLYPKLCRSILSSITQYTPADPYTYGKFSVKQCLKKARRMTRATNRFLRRHRNSISRRDAGAVEDCRQLFELNVEFLESISENLRSAEFPTSEEVVEQVRSRLSAIVTNQETCYEGLVEAKSGVLVGRSIGNGTVVVLSEPVMFEVSELYSVSLGLVMHALSRNIAKHHHRQKGRHDYRFPHREANPRRREPLAQLIKVRNDVVFVIQSPSSGPVWAVRSMTEDAPYVRPFLAMGSRPLPTDTSPCVLGFNTLPLLDLSKVSVVFCCSHLSLFREKVTIPALPGFFCVCGISSGLLSGISIMAALNIAPLVDEITQETENFCLDDFSIEVTPDNDLAKETIAHSMVGKFYSKKPVSNGTLRKALSGLWKLNPGWRFQTVKPRTFIFRLGSSKEVKYVLDNGPWNLCSGYLLVAALPEDGKWESADLSCLDIWVKARGVPLPFMTEACIQQMAGRMGKLLQANKVRKNGVIMNDFLRFQVRLNLAVPLLAGVSLPEYGQKKVWSLFKYEKLPIFCFKCGVMIGHVETDCSGKKCMVTVQDGRNIPLFGSWLRDGSRLENGFALLEVESLHDRNRLENFDPVLDEMPLKDGREQDTPGMVVANSGSHTRVERDKMEGVVSQRADNSFNVAYNDYVDTSKFPSQHVVHVAKLFQEKLGPIKFGANREDGEKGKDHSGKIKKLKKSKVVGPRGIPKIPIFGKSIPEPGSRAGSKRKKVEADREFESKFTDESRGNSCLIIVEKTGVKDVFAETSGVNVPGDSDNLEDSGYQAKRARMFLDSLRSVEGSFEGIKDGDDGRALISGPERAPVVQMGQAERGFESLESDARATKSDASVTYRVGKQGLGSPSAKKALRALVTREDPDVLFLMETKLSGSRMNGVWRNLGFGGASVVEAVGSAGGTCLCWKAGLDVQVMSENVGVTNAVFSNILNGPVWHCLFFYGPPSRAARREFWEERTLEVLALNHPWLLMGDLNTILGQHDKVGGREVEESDASDLNDLLDSTGGVDLGCVGNHFTWTNGRCFQDLIKERLDRALCDPEWMMSYPKAGVRALAIKDSDHAPLVVDLLFDRERFHTPFRYLDAWSRDEGCKAVIQQAWAIDVRGTVSLQLVTRLDNTRRCLAKWNKTHFGMCKEKIKTLNNFLVEVQRRMPSKDNLKLEADILLELDEVETRYAEIWKQKSRELWYRDGDRNSKFFHAATVIKRKRNFINVVRVNDTEWIEGRQQVGEYFWSNFMSILSSVSPADPLLDDLVSRSISEDANQKDGTKDFRSIGEAIAIAPKNLKAEDGYFIIYAMEGYYEEYIVIPRCKKNIMLLGDGINSTIVSGNHSVIDGWSTYNSSTFAVAGDHFMAIDITFRNTAGPEKHQAVAVRNQADLSIFYRCSIEGYQDTLYVHSLRQFYRDCQIQGTVDFIFGNAAAVFQNCKILARKPMLHQKNVITAQGRTDPNQNTGISIHNCTIEAAPDLAVDVDDEESNTTSTTTLSYLGRPWKQYSRTVYMQSYIGSFVTLVGWLEWNGTLGLDTLFYGEFENYGPGSDTGMRVKWPGFVLMNTTQALNFTLYNFTMGETWLPDTDIPFAEGLLD</sequence>
<dbReference type="GO" id="GO:0004857">
    <property type="term" value="F:enzyme inhibitor activity"/>
    <property type="evidence" value="ECO:0007669"/>
    <property type="project" value="InterPro"/>
</dbReference>
<dbReference type="Pfam" id="PF14392">
    <property type="entry name" value="zf-CCHC_4"/>
    <property type="match status" value="1"/>
</dbReference>
<dbReference type="SMART" id="SM00856">
    <property type="entry name" value="PMEI"/>
    <property type="match status" value="1"/>
</dbReference>
<comment type="pathway">
    <text evidence="2">Glycan metabolism; pectin degradation; 2-dehydro-3-deoxy-D-gluconate from pectin: step 1/5.</text>
</comment>